<accession>A0ABN3IG45</accession>
<keyword evidence="2" id="KW-0812">Transmembrane</keyword>
<organism evidence="3 4">
    <name type="scientific">Streptomyces glaucosporus</name>
    <dbReference type="NCBI Taxonomy" id="284044"/>
    <lineage>
        <taxon>Bacteria</taxon>
        <taxon>Bacillati</taxon>
        <taxon>Actinomycetota</taxon>
        <taxon>Actinomycetes</taxon>
        <taxon>Kitasatosporales</taxon>
        <taxon>Streptomycetaceae</taxon>
        <taxon>Streptomyces</taxon>
    </lineage>
</organism>
<keyword evidence="2" id="KW-1133">Transmembrane helix</keyword>
<comment type="caution">
    <text evidence="3">The sequence shown here is derived from an EMBL/GenBank/DDBJ whole genome shotgun (WGS) entry which is preliminary data.</text>
</comment>
<dbReference type="RefSeq" id="WP_344631685.1">
    <property type="nucleotide sequence ID" value="NZ_BAAATJ010000014.1"/>
</dbReference>
<keyword evidence="2" id="KW-0472">Membrane</keyword>
<feature type="transmembrane region" description="Helical" evidence="2">
    <location>
        <begin position="480"/>
        <end position="499"/>
    </location>
</feature>
<feature type="transmembrane region" description="Helical" evidence="2">
    <location>
        <begin position="913"/>
        <end position="935"/>
    </location>
</feature>
<feature type="region of interest" description="Disordered" evidence="1">
    <location>
        <begin position="1"/>
        <end position="26"/>
    </location>
</feature>
<evidence type="ECO:0000313" key="4">
    <source>
        <dbReference type="Proteomes" id="UP001500058"/>
    </source>
</evidence>
<evidence type="ECO:0000256" key="1">
    <source>
        <dbReference type="SAM" id="MobiDB-lite"/>
    </source>
</evidence>
<feature type="compositionally biased region" description="Basic and acidic residues" evidence="1">
    <location>
        <begin position="7"/>
        <end position="22"/>
    </location>
</feature>
<feature type="transmembrane region" description="Helical" evidence="2">
    <location>
        <begin position="511"/>
        <end position="532"/>
    </location>
</feature>
<evidence type="ECO:0000313" key="3">
    <source>
        <dbReference type="EMBL" id="GAA2402361.1"/>
    </source>
</evidence>
<reference evidence="3 4" key="1">
    <citation type="journal article" date="2019" name="Int. J. Syst. Evol. Microbiol.">
        <title>The Global Catalogue of Microorganisms (GCM) 10K type strain sequencing project: providing services to taxonomists for standard genome sequencing and annotation.</title>
        <authorList>
            <consortium name="The Broad Institute Genomics Platform"/>
            <consortium name="The Broad Institute Genome Sequencing Center for Infectious Disease"/>
            <person name="Wu L."/>
            <person name="Ma J."/>
        </authorList>
    </citation>
    <scope>NUCLEOTIDE SEQUENCE [LARGE SCALE GENOMIC DNA]</scope>
    <source>
        <strain evidence="3 4">JCM 6921</strain>
    </source>
</reference>
<name>A0ABN3IG45_9ACTN</name>
<feature type="transmembrane region" description="Helical" evidence="2">
    <location>
        <begin position="805"/>
        <end position="830"/>
    </location>
</feature>
<sequence>MAATERPGTERPEAARTARDGASRAQAGTGVPWVRVRLRASAGTALAMGLLVMVTAFLAAAVPRQITAQEDAALREAVARAPLEQRSVTVAGAVRPRAALMTDRTTPLRTRMEEFAQDLWDIARPPLAPDRDETVYGIRLGSPVTVTGRGLPRPEPQRMNPRLTLVTQPRNTEEHMRLLSGRLPSPDVRDGTVEAAITARTAETMNLGVGSTVRLQGFTGARLTVRVSGVVAPRDRDAAHWRAETDLLEPSLRSVPNAAPPQPQYWHFTALIDGEAREVMRCCEGGAVAYWHHPVRTDALSAADVPALRSALAALTGGADETELLGRSPVADSDTYADGLIELLDAFEEERRTSRSLVLTAVAGVGAAAVVVLVMAGVLTAAARRPELELLRARGGSLPGMGLRLLGETAAVAVPPAAAGTACALWWVPAPRSAVPVALGAAVAALGEVALPVLAAAAHRRPRPRAREDVAAARPSRRRAVLELTVAVLAAGGLAAVWRRGDGGAAAGPDPLAVAAPVLPAVVAALVLLRLYPLPLRMLARPASRLRGLVLPLALARLGRAPAVSLLPLLAVLVALTVSAFGGSVLAGVADGRARAALAEVGADARVEAPDGLPGGLEERIRRTAGVREVTAARIEHGRNLEGNLSRPFTLIAVDPRSYARLAERTGLGDGPFPAGALARAREGEPLPAVVSPGLAAVLDKGDVATVGADRGPVPVRVVAVRGGTPAAMGEFAVVPALGPAAAHPPERGGGALPPTTLLVSGSGIDGRALRDEARRAGDGIAVTLRSEREAGYESGPLQDGTARIHGAAVIAGAGYGALALLLWLTQTAPGRRALLTRLRTMGASRRQARALVWAETLPPTVLGVLGGAATALVTAALLRPGVDLAPLAFTARTRAVVGEEVRVALEPDAASLLWPSLLLLALACGTAVVQARAGGAGAEGNRLRTGERD</sequence>
<gene>
    <name evidence="3" type="ORF">GCM10010420_31860</name>
</gene>
<evidence type="ECO:0000256" key="2">
    <source>
        <dbReference type="SAM" id="Phobius"/>
    </source>
</evidence>
<dbReference type="EMBL" id="BAAATJ010000014">
    <property type="protein sequence ID" value="GAA2402361.1"/>
    <property type="molecule type" value="Genomic_DNA"/>
</dbReference>
<feature type="transmembrane region" description="Helical" evidence="2">
    <location>
        <begin position="357"/>
        <end position="382"/>
    </location>
</feature>
<proteinExistence type="predicted"/>
<feature type="transmembrane region" description="Helical" evidence="2">
    <location>
        <begin position="566"/>
        <end position="590"/>
    </location>
</feature>
<feature type="transmembrane region" description="Helical" evidence="2">
    <location>
        <begin position="42"/>
        <end position="62"/>
    </location>
</feature>
<protein>
    <submittedName>
        <fullName evidence="3">FtsX-like permease family protein</fullName>
    </submittedName>
</protein>
<keyword evidence="4" id="KW-1185">Reference proteome</keyword>
<feature type="transmembrane region" description="Helical" evidence="2">
    <location>
        <begin position="434"/>
        <end position="459"/>
    </location>
</feature>
<feature type="transmembrane region" description="Helical" evidence="2">
    <location>
        <begin position="851"/>
        <end position="879"/>
    </location>
</feature>
<dbReference type="Proteomes" id="UP001500058">
    <property type="component" value="Unassembled WGS sequence"/>
</dbReference>